<evidence type="ECO:0000256" key="4">
    <source>
        <dbReference type="ARBA" id="ARBA00022833"/>
    </source>
</evidence>
<dbReference type="PANTHER" id="PTHR46527">
    <property type="entry name" value="NUCLEOPORIN-LIKE PROTEIN 2"/>
    <property type="match status" value="1"/>
</dbReference>
<reference evidence="9" key="1">
    <citation type="submission" date="2023-02" db="EMBL/GenBank/DDBJ databases">
        <title>Genome of toxic invasive species Heracleum sosnowskyi carries increased number of genes despite the absence of recent whole-genome duplications.</title>
        <authorList>
            <person name="Schelkunov M."/>
            <person name="Shtratnikova V."/>
            <person name="Makarenko M."/>
            <person name="Klepikova A."/>
            <person name="Omelchenko D."/>
            <person name="Novikova G."/>
            <person name="Obukhova E."/>
            <person name="Bogdanov V."/>
            <person name="Penin A."/>
            <person name="Logacheva M."/>
        </authorList>
    </citation>
    <scope>NUCLEOTIDE SEQUENCE</scope>
    <source>
        <strain evidence="9">Hsosn_3</strain>
        <tissue evidence="9">Leaf</tissue>
    </source>
</reference>
<accession>A0AAD8J9I5</accession>
<keyword evidence="5" id="KW-0539">Nucleus</keyword>
<evidence type="ECO:0000259" key="8">
    <source>
        <dbReference type="PROSITE" id="PS50103"/>
    </source>
</evidence>
<comment type="caution">
    <text evidence="9">The sequence shown here is derived from an EMBL/GenBank/DDBJ whole genome shotgun (WGS) entry which is preliminary data.</text>
</comment>
<evidence type="ECO:0000256" key="1">
    <source>
        <dbReference type="ARBA" id="ARBA00004123"/>
    </source>
</evidence>
<evidence type="ECO:0000256" key="2">
    <source>
        <dbReference type="ARBA" id="ARBA00022723"/>
    </source>
</evidence>
<dbReference type="SMART" id="SM00356">
    <property type="entry name" value="ZnF_C3H1"/>
    <property type="match status" value="1"/>
</dbReference>
<feature type="region of interest" description="Disordered" evidence="7">
    <location>
        <begin position="43"/>
        <end position="128"/>
    </location>
</feature>
<reference evidence="9" key="2">
    <citation type="submission" date="2023-05" db="EMBL/GenBank/DDBJ databases">
        <authorList>
            <person name="Schelkunov M.I."/>
        </authorList>
    </citation>
    <scope>NUCLEOTIDE SEQUENCE</scope>
    <source>
        <strain evidence="9">Hsosn_3</strain>
        <tissue evidence="9">Leaf</tissue>
    </source>
</reference>
<dbReference type="Gene3D" id="4.10.1000.10">
    <property type="entry name" value="Zinc finger, CCCH-type"/>
    <property type="match status" value="1"/>
</dbReference>
<keyword evidence="4 6" id="KW-0862">Zinc</keyword>
<evidence type="ECO:0000256" key="5">
    <source>
        <dbReference type="ARBA" id="ARBA00023242"/>
    </source>
</evidence>
<evidence type="ECO:0000313" key="10">
    <source>
        <dbReference type="Proteomes" id="UP001237642"/>
    </source>
</evidence>
<dbReference type="Proteomes" id="UP001237642">
    <property type="component" value="Unassembled WGS sequence"/>
</dbReference>
<dbReference type="Pfam" id="PF00642">
    <property type="entry name" value="zf-CCCH"/>
    <property type="match status" value="1"/>
</dbReference>
<feature type="compositionally biased region" description="Low complexity" evidence="7">
    <location>
        <begin position="95"/>
        <end position="106"/>
    </location>
</feature>
<feature type="domain" description="C3H1-type" evidence="8">
    <location>
        <begin position="2"/>
        <end position="29"/>
    </location>
</feature>
<keyword evidence="3 6" id="KW-0863">Zinc-finger</keyword>
<organism evidence="9 10">
    <name type="scientific">Heracleum sosnowskyi</name>
    <dbReference type="NCBI Taxonomy" id="360622"/>
    <lineage>
        <taxon>Eukaryota</taxon>
        <taxon>Viridiplantae</taxon>
        <taxon>Streptophyta</taxon>
        <taxon>Embryophyta</taxon>
        <taxon>Tracheophyta</taxon>
        <taxon>Spermatophyta</taxon>
        <taxon>Magnoliopsida</taxon>
        <taxon>eudicotyledons</taxon>
        <taxon>Gunneridae</taxon>
        <taxon>Pentapetalae</taxon>
        <taxon>asterids</taxon>
        <taxon>campanulids</taxon>
        <taxon>Apiales</taxon>
        <taxon>Apiaceae</taxon>
        <taxon>Apioideae</taxon>
        <taxon>apioid superclade</taxon>
        <taxon>Tordylieae</taxon>
        <taxon>Tordyliinae</taxon>
        <taxon>Heracleum</taxon>
    </lineage>
</organism>
<gene>
    <name evidence="9" type="ORF">POM88_009192</name>
</gene>
<evidence type="ECO:0000256" key="3">
    <source>
        <dbReference type="ARBA" id="ARBA00022771"/>
    </source>
</evidence>
<dbReference type="PANTHER" id="PTHR46527:SF1">
    <property type="entry name" value="NUCLEOPORIN NUP42"/>
    <property type="match status" value="1"/>
</dbReference>
<dbReference type="AlphaFoldDB" id="A0AAD8J9I5"/>
<feature type="region of interest" description="Disordered" evidence="7">
    <location>
        <begin position="207"/>
        <end position="235"/>
    </location>
</feature>
<dbReference type="GO" id="GO:0008270">
    <property type="term" value="F:zinc ion binding"/>
    <property type="evidence" value="ECO:0007669"/>
    <property type="project" value="UniProtKB-KW"/>
</dbReference>
<evidence type="ECO:0000313" key="9">
    <source>
        <dbReference type="EMBL" id="KAK1399329.1"/>
    </source>
</evidence>
<proteinExistence type="predicted"/>
<dbReference type="PROSITE" id="PS50103">
    <property type="entry name" value="ZF_C3H1"/>
    <property type="match status" value="1"/>
</dbReference>
<evidence type="ECO:0000256" key="6">
    <source>
        <dbReference type="PROSITE-ProRule" id="PRU00723"/>
    </source>
</evidence>
<comment type="subcellular location">
    <subcellularLocation>
        <location evidence="1">Nucleus</location>
    </subcellularLocation>
</comment>
<feature type="compositionally biased region" description="Basic and acidic residues" evidence="7">
    <location>
        <begin position="118"/>
        <end position="128"/>
    </location>
</feature>
<protein>
    <submittedName>
        <fullName evidence="9">Zinc finger CCCH domain-containing protein 16</fullName>
    </submittedName>
</protein>
<dbReference type="GO" id="GO:0005634">
    <property type="term" value="C:nucleus"/>
    <property type="evidence" value="ECO:0007669"/>
    <property type="project" value="UniProtKB-SubCell"/>
</dbReference>
<evidence type="ECO:0000256" key="7">
    <source>
        <dbReference type="SAM" id="MobiDB-lite"/>
    </source>
</evidence>
<feature type="compositionally biased region" description="Low complexity" evidence="7">
    <location>
        <begin position="49"/>
        <end position="66"/>
    </location>
</feature>
<dbReference type="EMBL" id="JAUIZM010000002">
    <property type="protein sequence ID" value="KAK1399329.1"/>
    <property type="molecule type" value="Genomic_DNA"/>
</dbReference>
<feature type="compositionally biased region" description="Polar residues" evidence="7">
    <location>
        <begin position="207"/>
        <end position="222"/>
    </location>
</feature>
<dbReference type="InterPro" id="IPR000571">
    <property type="entry name" value="Znf_CCCH"/>
</dbReference>
<dbReference type="InterPro" id="IPR036855">
    <property type="entry name" value="Znf_CCCH_sf"/>
</dbReference>
<sequence length="360" mass="39229">MPPKKELCRNFQRGSCQFGDRCKFLHTTPQQQTKAFNAFGFGSASQNANQFPRNNTQQQQPNPFGFGVQSNSQARGATDFGSKANQFKPFENKWSRSSSTPAGGSSVPQKSANQPPAPEHKCTDPESCKRQMKEDFEKEKPLWNLTCYGHVKNGLCDIVGDISYEELRALAYEDAKSGLTVQSIVEKERSLLQAKLLEFDGLLRNSNTFPPRSTLDTKNQFPGPSPNVFSPAAQNSNPPAFSSFSQLRMTPSAPVNAMAQTNPFQLNTQPSSGPGTVNITSASKGLFGSQLPTQPQGGSFPSIAANISTTGTVAERSIASQSVIVEMPKVKGGGDNSIWLKEEWFPGEIPEEAPPNEFIR</sequence>
<keyword evidence="10" id="KW-1185">Reference proteome</keyword>
<dbReference type="SUPFAM" id="SSF90229">
    <property type="entry name" value="CCCH zinc finger"/>
    <property type="match status" value="1"/>
</dbReference>
<name>A0AAD8J9I5_9APIA</name>
<feature type="zinc finger region" description="C3H1-type" evidence="6">
    <location>
        <begin position="2"/>
        <end position="29"/>
    </location>
</feature>
<keyword evidence="2 6" id="KW-0479">Metal-binding</keyword>
<dbReference type="InterPro" id="IPR051767">
    <property type="entry name" value="Nucleoporin_NUP42"/>
</dbReference>